<comment type="caution">
    <text evidence="1">The sequence shown here is derived from an EMBL/GenBank/DDBJ whole genome shotgun (WGS) entry which is preliminary data.</text>
</comment>
<protein>
    <submittedName>
        <fullName evidence="1">Uncharacterized protein</fullName>
    </submittedName>
</protein>
<gene>
    <name evidence="1" type="ORF">AUR66_10770</name>
</gene>
<name>A0A0W1SSQ4_9EURY</name>
<dbReference type="PROSITE" id="PS51257">
    <property type="entry name" value="PROKAR_LIPOPROTEIN"/>
    <property type="match status" value="1"/>
</dbReference>
<evidence type="ECO:0000313" key="1">
    <source>
        <dbReference type="EMBL" id="KTG29356.1"/>
    </source>
</evidence>
<keyword evidence="2" id="KW-1185">Reference proteome</keyword>
<dbReference type="AlphaFoldDB" id="A0A0W1SSQ4"/>
<dbReference type="RefSeq" id="WP_058571539.1">
    <property type="nucleotide sequence ID" value="NZ_LOPV01000104.1"/>
</dbReference>
<reference evidence="1 2" key="1">
    <citation type="submission" date="2015-12" db="EMBL/GenBank/DDBJ databases">
        <title>Haloferax profundi sp. nov. isolated from the Discovery deep brine-seawater interface in the Red Sea.</title>
        <authorList>
            <person name="Zhang G."/>
            <person name="Stingl U."/>
            <person name="Rashid M."/>
        </authorList>
    </citation>
    <scope>NUCLEOTIDE SEQUENCE [LARGE SCALE GENOMIC DNA]</scope>
    <source>
        <strain evidence="1 2">SB29</strain>
    </source>
</reference>
<sequence length="144" mass="16214">MNRRHFLASTGAIATTAIAGCSALSNFGKKLNVTIINRDQERRFVWLELLRKNADELDEATVFDGEIQIPAASDTEASVVKRDDIAESRPYVVRIDILNVRRRIAPYHFYPDCVGEDGPEERLYIDISTADDGRTHVDFNQNGC</sequence>
<accession>A0A0W1SSQ4</accession>
<proteinExistence type="predicted"/>
<organism evidence="1 2">
    <name type="scientific">Haloferax profundi</name>
    <dbReference type="NCBI Taxonomy" id="1544718"/>
    <lineage>
        <taxon>Archaea</taxon>
        <taxon>Methanobacteriati</taxon>
        <taxon>Methanobacteriota</taxon>
        <taxon>Stenosarchaea group</taxon>
        <taxon>Halobacteria</taxon>
        <taxon>Halobacteriales</taxon>
        <taxon>Haloferacaceae</taxon>
        <taxon>Haloferax</taxon>
    </lineage>
</organism>
<evidence type="ECO:0000313" key="2">
    <source>
        <dbReference type="Proteomes" id="UP000053157"/>
    </source>
</evidence>
<dbReference type="OrthoDB" id="317655at2157"/>
<dbReference type="Proteomes" id="UP000053157">
    <property type="component" value="Unassembled WGS sequence"/>
</dbReference>
<dbReference type="EMBL" id="LOPV01000104">
    <property type="protein sequence ID" value="KTG29356.1"/>
    <property type="molecule type" value="Genomic_DNA"/>
</dbReference>